<accession>A0ABZ2ZQK7</accession>
<keyword evidence="2" id="KW-1185">Reference proteome</keyword>
<dbReference type="EMBL" id="CP151657">
    <property type="protein sequence ID" value="WZP14428.1"/>
    <property type="molecule type" value="Genomic_DNA"/>
</dbReference>
<gene>
    <name evidence="1" type="ORF">AAE021_09365</name>
</gene>
<proteinExistence type="predicted"/>
<dbReference type="Proteomes" id="UP001448858">
    <property type="component" value="Chromosome"/>
</dbReference>
<protein>
    <recommendedName>
        <fullName evidence="3">DUF4157 domain-containing protein</fullName>
    </recommendedName>
</protein>
<name>A0ABZ2ZQK7_9MICC</name>
<sequence>MNFRRSTAPTAAAAPPVAPRPFVRIRSVLNVINLSTPAGLALALAGKCRISRGPDGLLLAGGWAWPLPRAAAFTVGNVILYRSRVASSFQPRAGISPPGGVARSRLLQHESRHSSQYAALGPAFLPLYFLAAGISTLRTGDPASGNVFERLAGLDDGGYRRPA</sequence>
<evidence type="ECO:0000313" key="1">
    <source>
        <dbReference type="EMBL" id="WZP14428.1"/>
    </source>
</evidence>
<reference evidence="1 2" key="1">
    <citation type="submission" date="2024-04" db="EMBL/GenBank/DDBJ databases">
        <title>Arthrobacter sp. from Plains bison fecal sample.</title>
        <authorList>
            <person name="Ruzzini A."/>
        </authorList>
    </citation>
    <scope>NUCLEOTIDE SEQUENCE [LARGE SCALE GENOMIC DNA]</scope>
    <source>
        <strain evidence="1 2">EINP1</strain>
    </source>
</reference>
<organism evidence="1 2">
    <name type="scientific">Arthrobacter citreus</name>
    <dbReference type="NCBI Taxonomy" id="1670"/>
    <lineage>
        <taxon>Bacteria</taxon>
        <taxon>Bacillati</taxon>
        <taxon>Actinomycetota</taxon>
        <taxon>Actinomycetes</taxon>
        <taxon>Micrococcales</taxon>
        <taxon>Micrococcaceae</taxon>
        <taxon>Arthrobacter</taxon>
    </lineage>
</organism>
<dbReference type="RefSeq" id="WP_342022080.1">
    <property type="nucleotide sequence ID" value="NZ_CP151657.1"/>
</dbReference>
<evidence type="ECO:0000313" key="2">
    <source>
        <dbReference type="Proteomes" id="UP001448858"/>
    </source>
</evidence>
<evidence type="ECO:0008006" key="3">
    <source>
        <dbReference type="Google" id="ProtNLM"/>
    </source>
</evidence>